<dbReference type="Proteomes" id="UP000694405">
    <property type="component" value="Chromosome Z"/>
</dbReference>
<name>A0A8V5H206_MELUD</name>
<evidence type="ECO:0000313" key="2">
    <source>
        <dbReference type="Proteomes" id="UP000694405"/>
    </source>
</evidence>
<reference evidence="1" key="1">
    <citation type="submission" date="2020-03" db="EMBL/GenBank/DDBJ databases">
        <title>Melopsittacus undulatus (budgerigar) genome, bMelUnd1, maternal haplotype with Z.</title>
        <authorList>
            <person name="Gedman G."/>
            <person name="Mountcastle J."/>
            <person name="Haase B."/>
            <person name="Formenti G."/>
            <person name="Wright T."/>
            <person name="Apodaca J."/>
            <person name="Pelan S."/>
            <person name="Chow W."/>
            <person name="Rhie A."/>
            <person name="Howe K."/>
            <person name="Fedrigo O."/>
            <person name="Jarvis E.D."/>
        </authorList>
    </citation>
    <scope>NUCLEOTIDE SEQUENCE [LARGE SCALE GENOMIC DNA]</scope>
</reference>
<keyword evidence="2" id="KW-1185">Reference proteome</keyword>
<dbReference type="Ensembl" id="ENSMUNT00000030286.1">
    <property type="protein sequence ID" value="ENSMUNP00000025762.1"/>
    <property type="gene ID" value="ENSMUNG00000021256.1"/>
</dbReference>
<evidence type="ECO:0000313" key="1">
    <source>
        <dbReference type="Ensembl" id="ENSMUNP00000025762.1"/>
    </source>
</evidence>
<protein>
    <submittedName>
        <fullName evidence="1">Uncharacterized protein</fullName>
    </submittedName>
</protein>
<accession>A0A8V5H206</accession>
<dbReference type="AlphaFoldDB" id="A0A8V5H206"/>
<organism evidence="1 2">
    <name type="scientific">Melopsittacus undulatus</name>
    <name type="common">Budgerigar</name>
    <name type="synonym">Psittacus undulatus</name>
    <dbReference type="NCBI Taxonomy" id="13146"/>
    <lineage>
        <taxon>Eukaryota</taxon>
        <taxon>Metazoa</taxon>
        <taxon>Chordata</taxon>
        <taxon>Craniata</taxon>
        <taxon>Vertebrata</taxon>
        <taxon>Euteleostomi</taxon>
        <taxon>Archelosauria</taxon>
        <taxon>Archosauria</taxon>
        <taxon>Dinosauria</taxon>
        <taxon>Saurischia</taxon>
        <taxon>Theropoda</taxon>
        <taxon>Coelurosauria</taxon>
        <taxon>Aves</taxon>
        <taxon>Neognathae</taxon>
        <taxon>Neoaves</taxon>
        <taxon>Telluraves</taxon>
        <taxon>Australaves</taxon>
        <taxon>Psittaciformes</taxon>
        <taxon>Psittaculidae</taxon>
        <taxon>Melopsittacus</taxon>
    </lineage>
</organism>
<proteinExistence type="predicted"/>
<sequence>GAALGQRGQIGLQAAGPKKVQAKLCVIHSHLTEGGVFIIRKMDFVVSFPSTACCNICTLSSSETVHMSTNLLPPDKEEVQSLLQQSRNVAM</sequence>
<reference evidence="1" key="2">
    <citation type="submission" date="2025-08" db="UniProtKB">
        <authorList>
            <consortium name="Ensembl"/>
        </authorList>
    </citation>
    <scope>IDENTIFICATION</scope>
</reference>
<reference evidence="1" key="3">
    <citation type="submission" date="2025-09" db="UniProtKB">
        <authorList>
            <consortium name="Ensembl"/>
        </authorList>
    </citation>
    <scope>IDENTIFICATION</scope>
</reference>